<dbReference type="PANTHER" id="PTHR32309:SF13">
    <property type="entry name" value="FERRIC ENTEROBACTIN TRANSPORT PROTEIN FEPE"/>
    <property type="match status" value="1"/>
</dbReference>
<dbReference type="Pfam" id="PF13807">
    <property type="entry name" value="GNVR"/>
    <property type="match status" value="1"/>
</dbReference>
<reference evidence="12" key="1">
    <citation type="journal article" date="2010" name="Environ. Microbiol.">
        <title>The genome of Syntrophomonas wolfei: new insights into syntrophic metabolism and biohydrogen production.</title>
        <authorList>
            <person name="Sieber J.R."/>
            <person name="Sims D.R."/>
            <person name="Han C."/>
            <person name="Kim E."/>
            <person name="Lykidis A."/>
            <person name="Lapidus A.L."/>
            <person name="McDonnald E."/>
            <person name="Rohlin L."/>
            <person name="Culley D.E."/>
            <person name="Gunsalus R."/>
            <person name="McInerney M.J."/>
        </authorList>
    </citation>
    <scope>NUCLEOTIDE SEQUENCE [LARGE SCALE GENOMIC DNA]</scope>
    <source>
        <strain evidence="12">DSM 2245B / Goettingen</strain>
    </source>
</reference>
<dbReference type="HOGENOM" id="CLU_049861_0_0_9"/>
<dbReference type="InterPro" id="IPR003856">
    <property type="entry name" value="LPS_length_determ_N"/>
</dbReference>
<evidence type="ECO:0000256" key="5">
    <source>
        <dbReference type="ARBA" id="ARBA00022989"/>
    </source>
</evidence>
<comment type="subcellular location">
    <subcellularLocation>
        <location evidence="1">Cell membrane</location>
        <topology evidence="1">Multi-pass membrane protein</topology>
    </subcellularLocation>
</comment>
<dbReference type="InterPro" id="IPR032807">
    <property type="entry name" value="GNVR"/>
</dbReference>
<dbReference type="Proteomes" id="UP000001968">
    <property type="component" value="Chromosome"/>
</dbReference>
<protein>
    <submittedName>
        <fullName evidence="11">Capsular polysaccharide biosynthesis protein-like protein</fullName>
    </submittedName>
</protein>
<dbReference type="OrthoDB" id="2360475at2"/>
<dbReference type="InterPro" id="IPR050445">
    <property type="entry name" value="Bact_polysacc_biosynth/exp"/>
</dbReference>
<evidence type="ECO:0000313" key="11">
    <source>
        <dbReference type="EMBL" id="ABI69010.1"/>
    </source>
</evidence>
<dbReference type="RefSeq" id="WP_011641107.1">
    <property type="nucleotide sequence ID" value="NC_008346.1"/>
</dbReference>
<keyword evidence="6 8" id="KW-0472">Membrane</keyword>
<keyword evidence="5 8" id="KW-1133">Transmembrane helix</keyword>
<evidence type="ECO:0000256" key="1">
    <source>
        <dbReference type="ARBA" id="ARBA00004651"/>
    </source>
</evidence>
<evidence type="ECO:0000259" key="9">
    <source>
        <dbReference type="Pfam" id="PF02706"/>
    </source>
</evidence>
<dbReference type="PANTHER" id="PTHR32309">
    <property type="entry name" value="TYROSINE-PROTEIN KINASE"/>
    <property type="match status" value="1"/>
</dbReference>
<gene>
    <name evidence="11" type="ordered locus">Swol_1712</name>
</gene>
<proteinExistence type="inferred from homology"/>
<feature type="coiled-coil region" evidence="7">
    <location>
        <begin position="303"/>
        <end position="330"/>
    </location>
</feature>
<dbReference type="eggNOG" id="COG3206">
    <property type="taxonomic scope" value="Bacteria"/>
</dbReference>
<evidence type="ECO:0000313" key="12">
    <source>
        <dbReference type="Proteomes" id="UP000001968"/>
    </source>
</evidence>
<evidence type="ECO:0000256" key="4">
    <source>
        <dbReference type="ARBA" id="ARBA00022692"/>
    </source>
</evidence>
<name>Q0AW94_SYNWW</name>
<keyword evidence="3" id="KW-1003">Cell membrane</keyword>
<feature type="domain" description="Polysaccharide chain length determinant N-terminal" evidence="9">
    <location>
        <begin position="13"/>
        <end position="112"/>
    </location>
</feature>
<dbReference type="EMBL" id="CP000448">
    <property type="protein sequence ID" value="ABI69010.1"/>
    <property type="molecule type" value="Genomic_DNA"/>
</dbReference>
<dbReference type="Pfam" id="PF02706">
    <property type="entry name" value="Wzz"/>
    <property type="match status" value="1"/>
</dbReference>
<comment type="similarity">
    <text evidence="2">Belongs to the CpsC/CapA family.</text>
</comment>
<accession>Q0AW94</accession>
<feature type="transmembrane region" description="Helical" evidence="8">
    <location>
        <begin position="31"/>
        <end position="50"/>
    </location>
</feature>
<evidence type="ECO:0000256" key="2">
    <source>
        <dbReference type="ARBA" id="ARBA00006683"/>
    </source>
</evidence>
<sequence length="435" mass="49122">MQGNDPSYYNDYEEIDLRDIFKTINKWKHTIIAVTLICVLLSGIFSFFVLDPVYEASTVVSIYQAQLNREKESSNDITDTVNELGEIPYMSAVSCEQQVKSPAIIEAVIKKLQLPYTRNGLKSSIKTQQVQNTNLIIITVSNNDPELAAKIANTLREEFILHINKINKRKMAQSLEIMEKEWLQKEEVELDVVSEKLKEHKLQSRSIEFLNSQLGKKREDLINYQSWLAKAEIDRASQQEGIKQLQETIAHTPHTLTTVNTANGILPADLQGIDIKDGTVSSEQINMNYTSLIEAYNSKTTALAELTVQINKTRQEIARQEKEILDLEAELIINQLGEKKLQNEVSRRESVVDLLSSKIAELKMTESINLADNNIITVSEAMVPEAPVKPNKMLNIAIAAVLGLMLATFGIFLIEYLRENGTNKSEPEDMKGITR</sequence>
<evidence type="ECO:0000256" key="6">
    <source>
        <dbReference type="ARBA" id="ARBA00023136"/>
    </source>
</evidence>
<evidence type="ECO:0000259" key="10">
    <source>
        <dbReference type="Pfam" id="PF13807"/>
    </source>
</evidence>
<feature type="transmembrane region" description="Helical" evidence="8">
    <location>
        <begin position="393"/>
        <end position="414"/>
    </location>
</feature>
<organism evidence="11 12">
    <name type="scientific">Syntrophomonas wolfei subsp. wolfei (strain DSM 2245B / Goettingen)</name>
    <dbReference type="NCBI Taxonomy" id="335541"/>
    <lineage>
        <taxon>Bacteria</taxon>
        <taxon>Bacillati</taxon>
        <taxon>Bacillota</taxon>
        <taxon>Clostridia</taxon>
        <taxon>Eubacteriales</taxon>
        <taxon>Syntrophomonadaceae</taxon>
        <taxon>Syntrophomonas</taxon>
    </lineage>
</organism>
<keyword evidence="4 8" id="KW-0812">Transmembrane</keyword>
<dbReference type="KEGG" id="swo:Swol_1712"/>
<keyword evidence="7" id="KW-0175">Coiled coil</keyword>
<evidence type="ECO:0000256" key="7">
    <source>
        <dbReference type="SAM" id="Coils"/>
    </source>
</evidence>
<dbReference type="GO" id="GO:0005886">
    <property type="term" value="C:plasma membrane"/>
    <property type="evidence" value="ECO:0007669"/>
    <property type="project" value="UniProtKB-SubCell"/>
</dbReference>
<dbReference type="GO" id="GO:0004713">
    <property type="term" value="F:protein tyrosine kinase activity"/>
    <property type="evidence" value="ECO:0007669"/>
    <property type="project" value="TreeGrafter"/>
</dbReference>
<keyword evidence="12" id="KW-1185">Reference proteome</keyword>
<evidence type="ECO:0000256" key="3">
    <source>
        <dbReference type="ARBA" id="ARBA00022475"/>
    </source>
</evidence>
<dbReference type="AlphaFoldDB" id="Q0AW94"/>
<evidence type="ECO:0000256" key="8">
    <source>
        <dbReference type="SAM" id="Phobius"/>
    </source>
</evidence>
<feature type="domain" description="Tyrosine-protein kinase G-rich" evidence="10">
    <location>
        <begin position="341"/>
        <end position="412"/>
    </location>
</feature>
<dbReference type="STRING" id="335541.Swol_1712"/>